<reference evidence="18" key="1">
    <citation type="submission" date="2020-07" db="EMBL/GenBank/DDBJ databases">
        <title>Huge and variable diversity of episymbiotic CPR bacteria and DPANN archaea in groundwater ecosystems.</title>
        <authorList>
            <person name="He C.Y."/>
            <person name="Keren R."/>
            <person name="Whittaker M."/>
            <person name="Farag I.F."/>
            <person name="Doudna J."/>
            <person name="Cate J.H.D."/>
            <person name="Banfield J.F."/>
        </authorList>
    </citation>
    <scope>NUCLEOTIDE SEQUENCE</scope>
    <source>
        <strain evidence="18">NC_groundwater_672_Ag_B-0.1um_62_36</strain>
    </source>
</reference>
<feature type="transmembrane region" description="Helical" evidence="15">
    <location>
        <begin position="21"/>
        <end position="42"/>
    </location>
</feature>
<proteinExistence type="inferred from homology"/>
<gene>
    <name evidence="15 18" type="primary">atpF</name>
    <name evidence="18" type="ORF">HYY20_10170</name>
</gene>
<evidence type="ECO:0000256" key="10">
    <source>
        <dbReference type="ARBA" id="ARBA00023310"/>
    </source>
</evidence>
<dbReference type="GO" id="GO:0012505">
    <property type="term" value="C:endomembrane system"/>
    <property type="evidence" value="ECO:0007669"/>
    <property type="project" value="UniProtKB-SubCell"/>
</dbReference>
<organism evidence="18 19">
    <name type="scientific">Tectimicrobiota bacterium</name>
    <dbReference type="NCBI Taxonomy" id="2528274"/>
    <lineage>
        <taxon>Bacteria</taxon>
        <taxon>Pseudomonadati</taxon>
        <taxon>Nitrospinota/Tectimicrobiota group</taxon>
        <taxon>Candidatus Tectimicrobiota</taxon>
    </lineage>
</organism>
<feature type="coiled-coil region" evidence="17">
    <location>
        <begin position="92"/>
        <end position="177"/>
    </location>
</feature>
<name>A0A932CQF6_UNCTE</name>
<keyword evidence="5 15" id="KW-0812">Transmembrane</keyword>
<evidence type="ECO:0000256" key="2">
    <source>
        <dbReference type="ARBA" id="ARBA00022448"/>
    </source>
</evidence>
<evidence type="ECO:0000256" key="1">
    <source>
        <dbReference type="ARBA" id="ARBA00005513"/>
    </source>
</evidence>
<dbReference type="PANTHER" id="PTHR33445">
    <property type="entry name" value="ATP SYNTHASE SUBUNIT B', CHLOROPLASTIC"/>
    <property type="match status" value="1"/>
</dbReference>
<comment type="caution">
    <text evidence="18">The sequence shown here is derived from an EMBL/GenBank/DDBJ whole genome shotgun (WGS) entry which is preliminary data.</text>
</comment>
<comment type="similarity">
    <text evidence="1 15 16">Belongs to the ATPase B chain family.</text>
</comment>
<evidence type="ECO:0000256" key="6">
    <source>
        <dbReference type="ARBA" id="ARBA00022781"/>
    </source>
</evidence>
<dbReference type="NCBIfam" id="TIGR01144">
    <property type="entry name" value="ATP_synt_b"/>
    <property type="match status" value="1"/>
</dbReference>
<accession>A0A932CQF6</accession>
<evidence type="ECO:0000313" key="18">
    <source>
        <dbReference type="EMBL" id="MBI2877236.1"/>
    </source>
</evidence>
<feature type="transmembrane region" description="Helical" evidence="15">
    <location>
        <begin position="62"/>
        <end position="80"/>
    </location>
</feature>
<dbReference type="EMBL" id="JACPRF010000307">
    <property type="protein sequence ID" value="MBI2877236.1"/>
    <property type="molecule type" value="Genomic_DNA"/>
</dbReference>
<comment type="subunit">
    <text evidence="15">F-type ATPases have 2 components, F(1) - the catalytic core - and F(0) - the membrane proton channel. F(1) has five subunits: alpha(3), beta(3), gamma(1), delta(1), epsilon(1). F(0) has three main subunits: a(1), b(2) and c(10-14). The alpha and beta chains form an alternating ring which encloses part of the gamma chain. F(1) is attached to F(0) by a central stalk formed by the gamma and epsilon chains, while a peripheral stalk is formed by the delta and b chains.</text>
</comment>
<evidence type="ECO:0000256" key="12">
    <source>
        <dbReference type="ARBA" id="ARBA00025614"/>
    </source>
</evidence>
<keyword evidence="9 15" id="KW-0472">Membrane</keyword>
<comment type="function">
    <text evidence="11 15">F(1)F(0) ATP synthase produces ATP from ADP in the presence of a proton or sodium gradient. F-type ATPases consist of two structural domains, F(1) containing the extramembraneous catalytic core and F(0) containing the membrane proton channel, linked together by a central stalk and a peripheral stalk. During catalysis, ATP synthesis in the catalytic domain of F(1) is coupled via a rotary mechanism of the central stalk subunits to proton translocation.</text>
</comment>
<comment type="subcellular location">
    <subcellularLocation>
        <location evidence="15">Cell membrane</location>
        <topology evidence="15">Single-pass membrane protein</topology>
    </subcellularLocation>
    <subcellularLocation>
        <location evidence="14">Endomembrane system</location>
        <topology evidence="14">Single-pass membrane protein</topology>
    </subcellularLocation>
</comment>
<evidence type="ECO:0000256" key="16">
    <source>
        <dbReference type="RuleBase" id="RU003848"/>
    </source>
</evidence>
<dbReference type="Pfam" id="PF00430">
    <property type="entry name" value="ATP-synt_B"/>
    <property type="match status" value="1"/>
</dbReference>
<evidence type="ECO:0000256" key="11">
    <source>
        <dbReference type="ARBA" id="ARBA00025198"/>
    </source>
</evidence>
<evidence type="ECO:0000256" key="8">
    <source>
        <dbReference type="ARBA" id="ARBA00023065"/>
    </source>
</evidence>
<dbReference type="Proteomes" id="UP000769766">
    <property type="component" value="Unassembled WGS sequence"/>
</dbReference>
<comment type="subunit">
    <text evidence="13">F-type ATPases have 2 components, F(1) - the catalytic core - and F(0) - the membrane proton channel. F(1) has five subunits: alpha(3), beta(3), gamma(1), delta(1), epsilon(1). F(0) has four main subunits: a(1), b(2) and c(10-14). The alpha and beta chains form an alternating ring which encloses part of the gamma chain. F(1) is attached to F(0) by a central stalk formed by the gamma and epsilon chains, while a peripheral stalk is formed by the delta and b chains.</text>
</comment>
<evidence type="ECO:0000256" key="17">
    <source>
        <dbReference type="SAM" id="Coils"/>
    </source>
</evidence>
<dbReference type="GO" id="GO:0045259">
    <property type="term" value="C:proton-transporting ATP synthase complex"/>
    <property type="evidence" value="ECO:0007669"/>
    <property type="project" value="UniProtKB-KW"/>
</dbReference>
<sequence>MVGNQKAWNRGKTPPPGHRPGWVIGGWIFLWITVILLLREAGWALASEEGGHGGEAASLKPLLWHIINFVILVVALYYLAGKQITAYFAERRQRIGGAIQEAQQARQEIERRMQEYELKLKNAVQEVAQMKAEAERSTVELQRKLKEEAEKAAQRILQQARLNIKQEEKKARSNLQTEASLLALSLAEQTLKDNINQEDQRRLFKDYLSYIGDGN</sequence>
<evidence type="ECO:0000256" key="5">
    <source>
        <dbReference type="ARBA" id="ARBA00022692"/>
    </source>
</evidence>
<comment type="caution">
    <text evidence="15">Lacks conserved residue(s) required for the propagation of feature annotation.</text>
</comment>
<dbReference type="GO" id="GO:0046961">
    <property type="term" value="F:proton-transporting ATPase activity, rotational mechanism"/>
    <property type="evidence" value="ECO:0007669"/>
    <property type="project" value="TreeGrafter"/>
</dbReference>
<dbReference type="GO" id="GO:0005886">
    <property type="term" value="C:plasma membrane"/>
    <property type="evidence" value="ECO:0007669"/>
    <property type="project" value="UniProtKB-SubCell"/>
</dbReference>
<keyword evidence="2 15" id="KW-0813">Transport</keyword>
<dbReference type="PANTHER" id="PTHR33445:SF1">
    <property type="entry name" value="ATP SYNTHASE SUBUNIT B"/>
    <property type="match status" value="1"/>
</dbReference>
<dbReference type="InterPro" id="IPR050059">
    <property type="entry name" value="ATP_synthase_B_chain"/>
</dbReference>
<protein>
    <recommendedName>
        <fullName evidence="15">ATP synthase subunit b</fullName>
    </recommendedName>
    <alternativeName>
        <fullName evidence="15">ATP synthase F(0) sector subunit b</fullName>
    </alternativeName>
    <alternativeName>
        <fullName evidence="15">ATPase subunit I</fullName>
    </alternativeName>
    <alternativeName>
        <fullName evidence="15">F-type ATPase subunit b</fullName>
        <shortName evidence="15">F-ATPase subunit b</shortName>
    </alternativeName>
</protein>
<dbReference type="InterPro" id="IPR005864">
    <property type="entry name" value="ATP_synth_F0_bsu_bac"/>
</dbReference>
<keyword evidence="3 15" id="KW-1003">Cell membrane</keyword>
<keyword evidence="10 15" id="KW-0066">ATP synthesis</keyword>
<evidence type="ECO:0000256" key="13">
    <source>
        <dbReference type="ARBA" id="ARBA00026054"/>
    </source>
</evidence>
<keyword evidence="8 15" id="KW-0406">Ion transport</keyword>
<evidence type="ECO:0000256" key="3">
    <source>
        <dbReference type="ARBA" id="ARBA00022475"/>
    </source>
</evidence>
<dbReference type="CDD" id="cd06503">
    <property type="entry name" value="ATP-synt_Fo_b"/>
    <property type="match status" value="1"/>
</dbReference>
<evidence type="ECO:0000256" key="7">
    <source>
        <dbReference type="ARBA" id="ARBA00022989"/>
    </source>
</evidence>
<dbReference type="GO" id="GO:0046933">
    <property type="term" value="F:proton-transporting ATP synthase activity, rotational mechanism"/>
    <property type="evidence" value="ECO:0007669"/>
    <property type="project" value="UniProtKB-UniRule"/>
</dbReference>
<dbReference type="HAMAP" id="MF_01398">
    <property type="entry name" value="ATP_synth_b_bprime"/>
    <property type="match status" value="1"/>
</dbReference>
<keyword evidence="6 15" id="KW-0375">Hydrogen ion transport</keyword>
<dbReference type="InterPro" id="IPR002146">
    <property type="entry name" value="ATP_synth_b/b'su_bac/chlpt"/>
</dbReference>
<evidence type="ECO:0000256" key="15">
    <source>
        <dbReference type="HAMAP-Rule" id="MF_01398"/>
    </source>
</evidence>
<evidence type="ECO:0000256" key="14">
    <source>
        <dbReference type="ARBA" id="ARBA00037847"/>
    </source>
</evidence>
<keyword evidence="4 15" id="KW-0138">CF(0)</keyword>
<keyword evidence="17" id="KW-0175">Coiled coil</keyword>
<comment type="function">
    <text evidence="12">Component of the F(0) channel, it forms part of the peripheral stalk, linking F(1) to F(0). The b'-subunit is a diverged and duplicated form of b found in plants and photosynthetic bacteria.</text>
</comment>
<keyword evidence="7 15" id="KW-1133">Transmembrane helix</keyword>
<evidence type="ECO:0000256" key="4">
    <source>
        <dbReference type="ARBA" id="ARBA00022547"/>
    </source>
</evidence>
<evidence type="ECO:0000256" key="9">
    <source>
        <dbReference type="ARBA" id="ARBA00023136"/>
    </source>
</evidence>
<evidence type="ECO:0000313" key="19">
    <source>
        <dbReference type="Proteomes" id="UP000769766"/>
    </source>
</evidence>
<dbReference type="AlphaFoldDB" id="A0A932CQF6"/>